<dbReference type="PROSITE" id="PS50119">
    <property type="entry name" value="ZF_BBOX"/>
    <property type="match status" value="1"/>
</dbReference>
<dbReference type="GO" id="GO:0008270">
    <property type="term" value="F:zinc ion binding"/>
    <property type="evidence" value="ECO:0007669"/>
    <property type="project" value="UniProtKB-KW"/>
</dbReference>
<gene>
    <name evidence="7" type="ORF">LLUT_LOCUS30027</name>
</gene>
<comment type="caution">
    <text evidence="7">The sequence shown here is derived from an EMBL/GenBank/DDBJ whole genome shotgun (WGS) entry which is preliminary data.</text>
</comment>
<dbReference type="InterPro" id="IPR049808">
    <property type="entry name" value="CONSTANS-like_Bbox1"/>
</dbReference>
<feature type="region of interest" description="Disordered" evidence="5">
    <location>
        <begin position="82"/>
        <end position="169"/>
    </location>
</feature>
<feature type="compositionally biased region" description="Basic and acidic residues" evidence="5">
    <location>
        <begin position="142"/>
        <end position="159"/>
    </location>
</feature>
<evidence type="ECO:0000256" key="4">
    <source>
        <dbReference type="PROSITE-ProRule" id="PRU00024"/>
    </source>
</evidence>
<sequence>MNKKCELCKVFPARIFCASEQATLCWNCDTHVHATNFIVARHSRTLLCRTCHSPTPWNASGTRLANTVSICHHCAAEEETAENEVGNDGGVMISGNNDDDIQIVPSFSTPPPPPASFVEAVSDGDDQDKSDPVPTITTLIQQREDNNYSDRDFQEDRPSASKRRRVKNE</sequence>
<keyword evidence="3" id="KW-0862">Zinc</keyword>
<keyword evidence="8" id="KW-1185">Reference proteome</keyword>
<dbReference type="PANTHER" id="PTHR31717">
    <property type="entry name" value="ZINC FINGER PROTEIN CONSTANS-LIKE 10"/>
    <property type="match status" value="1"/>
</dbReference>
<dbReference type="SMART" id="SM00336">
    <property type="entry name" value="BBOX"/>
    <property type="match status" value="1"/>
</dbReference>
<keyword evidence="2 4" id="KW-0863">Zinc-finger</keyword>
<dbReference type="InterPro" id="IPR000315">
    <property type="entry name" value="Znf_B-box"/>
</dbReference>
<dbReference type="CDD" id="cd19821">
    <property type="entry name" value="Bbox1_BBX-like"/>
    <property type="match status" value="1"/>
</dbReference>
<feature type="domain" description="B box-type" evidence="6">
    <location>
        <begin position="1"/>
        <end position="47"/>
    </location>
</feature>
<keyword evidence="1" id="KW-0479">Metal-binding</keyword>
<protein>
    <recommendedName>
        <fullName evidence="6">B box-type domain-containing protein</fullName>
    </recommendedName>
</protein>
<evidence type="ECO:0000256" key="1">
    <source>
        <dbReference type="ARBA" id="ARBA00022723"/>
    </source>
</evidence>
<feature type="compositionally biased region" description="Basic residues" evidence="5">
    <location>
        <begin position="160"/>
        <end position="169"/>
    </location>
</feature>
<dbReference type="Pfam" id="PF00643">
    <property type="entry name" value="zf-B_box"/>
    <property type="match status" value="1"/>
</dbReference>
<evidence type="ECO:0000313" key="7">
    <source>
        <dbReference type="EMBL" id="CAL0328967.1"/>
    </source>
</evidence>
<dbReference type="AlphaFoldDB" id="A0AAV1Y4L0"/>
<proteinExistence type="predicted"/>
<organism evidence="7 8">
    <name type="scientific">Lupinus luteus</name>
    <name type="common">European yellow lupine</name>
    <dbReference type="NCBI Taxonomy" id="3873"/>
    <lineage>
        <taxon>Eukaryota</taxon>
        <taxon>Viridiplantae</taxon>
        <taxon>Streptophyta</taxon>
        <taxon>Embryophyta</taxon>
        <taxon>Tracheophyta</taxon>
        <taxon>Spermatophyta</taxon>
        <taxon>Magnoliopsida</taxon>
        <taxon>eudicotyledons</taxon>
        <taxon>Gunneridae</taxon>
        <taxon>Pentapetalae</taxon>
        <taxon>rosids</taxon>
        <taxon>fabids</taxon>
        <taxon>Fabales</taxon>
        <taxon>Fabaceae</taxon>
        <taxon>Papilionoideae</taxon>
        <taxon>50 kb inversion clade</taxon>
        <taxon>genistoids sensu lato</taxon>
        <taxon>core genistoids</taxon>
        <taxon>Genisteae</taxon>
        <taxon>Lupinus</taxon>
    </lineage>
</organism>
<accession>A0AAV1Y4L0</accession>
<evidence type="ECO:0000256" key="5">
    <source>
        <dbReference type="SAM" id="MobiDB-lite"/>
    </source>
</evidence>
<reference evidence="7 8" key="1">
    <citation type="submission" date="2024-03" db="EMBL/GenBank/DDBJ databases">
        <authorList>
            <person name="Martinez-Hernandez J."/>
        </authorList>
    </citation>
    <scope>NUCLEOTIDE SEQUENCE [LARGE SCALE GENOMIC DNA]</scope>
</reference>
<evidence type="ECO:0000259" key="6">
    <source>
        <dbReference type="PROSITE" id="PS50119"/>
    </source>
</evidence>
<dbReference type="Proteomes" id="UP001497480">
    <property type="component" value="Unassembled WGS sequence"/>
</dbReference>
<dbReference type="EMBL" id="CAXHTB010000021">
    <property type="protein sequence ID" value="CAL0328967.1"/>
    <property type="molecule type" value="Genomic_DNA"/>
</dbReference>
<evidence type="ECO:0000256" key="3">
    <source>
        <dbReference type="ARBA" id="ARBA00022833"/>
    </source>
</evidence>
<name>A0AAV1Y4L0_LUPLU</name>
<dbReference type="PANTHER" id="PTHR31717:SF116">
    <property type="entry name" value="B-BOX TYPE ZINC FINGER PROTEIN"/>
    <property type="match status" value="1"/>
</dbReference>
<evidence type="ECO:0000256" key="2">
    <source>
        <dbReference type="ARBA" id="ARBA00022771"/>
    </source>
</evidence>
<evidence type="ECO:0000313" key="8">
    <source>
        <dbReference type="Proteomes" id="UP001497480"/>
    </source>
</evidence>